<reference evidence="1 2" key="1">
    <citation type="submission" date="2020-09" db="EMBL/GenBank/DDBJ databases">
        <title>De no assembly of potato wild relative species, Solanum commersonii.</title>
        <authorList>
            <person name="Cho K."/>
        </authorList>
    </citation>
    <scope>NUCLEOTIDE SEQUENCE [LARGE SCALE GENOMIC DNA]</scope>
    <source>
        <strain evidence="1">LZ3.2</strain>
        <tissue evidence="1">Leaf</tissue>
    </source>
</reference>
<gene>
    <name evidence="1" type="ORF">H5410_021036</name>
</gene>
<evidence type="ECO:0000313" key="2">
    <source>
        <dbReference type="Proteomes" id="UP000824120"/>
    </source>
</evidence>
<dbReference type="Proteomes" id="UP000824120">
    <property type="component" value="Chromosome 4"/>
</dbReference>
<accession>A0A9J5Z9U1</accession>
<protein>
    <submittedName>
        <fullName evidence="1">Uncharacterized protein</fullName>
    </submittedName>
</protein>
<dbReference type="EMBL" id="JACXVP010000004">
    <property type="protein sequence ID" value="KAG5609755.1"/>
    <property type="molecule type" value="Genomic_DNA"/>
</dbReference>
<comment type="caution">
    <text evidence="1">The sequence shown here is derived from an EMBL/GenBank/DDBJ whole genome shotgun (WGS) entry which is preliminary data.</text>
</comment>
<evidence type="ECO:0000313" key="1">
    <source>
        <dbReference type="EMBL" id="KAG5609755.1"/>
    </source>
</evidence>
<name>A0A9J5Z9U1_SOLCO</name>
<organism evidence="1 2">
    <name type="scientific">Solanum commersonii</name>
    <name type="common">Commerson's wild potato</name>
    <name type="synonym">Commerson's nightshade</name>
    <dbReference type="NCBI Taxonomy" id="4109"/>
    <lineage>
        <taxon>Eukaryota</taxon>
        <taxon>Viridiplantae</taxon>
        <taxon>Streptophyta</taxon>
        <taxon>Embryophyta</taxon>
        <taxon>Tracheophyta</taxon>
        <taxon>Spermatophyta</taxon>
        <taxon>Magnoliopsida</taxon>
        <taxon>eudicotyledons</taxon>
        <taxon>Gunneridae</taxon>
        <taxon>Pentapetalae</taxon>
        <taxon>asterids</taxon>
        <taxon>lamiids</taxon>
        <taxon>Solanales</taxon>
        <taxon>Solanaceae</taxon>
        <taxon>Solanoideae</taxon>
        <taxon>Solaneae</taxon>
        <taxon>Solanum</taxon>
    </lineage>
</organism>
<dbReference type="AlphaFoldDB" id="A0A9J5Z9U1"/>
<proteinExistence type="predicted"/>
<sequence length="150" mass="17491">MLSNHYSFCQTKAIKDMYDGTKTQVRRVGGDSENFPVVMGLHQGYVYDGTKSKTQVRKERGDLEHFPVVMGLHQGSRTYMMEPRLGQELPHLKDKRWMCEYTRRNKIRKRYSRHDRKGHTRGQDVGNENEMVQACAEEMAQTPQRIGVRG</sequence>
<keyword evidence="2" id="KW-1185">Reference proteome</keyword>